<evidence type="ECO:0000313" key="3">
    <source>
        <dbReference type="EMBL" id="OAG05497.1"/>
    </source>
</evidence>
<evidence type="ECO:0000256" key="2">
    <source>
        <dbReference type="SAM" id="SignalP"/>
    </source>
</evidence>
<accession>A0A177CFJ7</accession>
<evidence type="ECO:0000256" key="1">
    <source>
        <dbReference type="ARBA" id="ARBA00007865"/>
    </source>
</evidence>
<dbReference type="InterPro" id="IPR037175">
    <property type="entry name" value="KFase_sf"/>
</dbReference>
<dbReference type="Pfam" id="PF04199">
    <property type="entry name" value="Cyclase"/>
    <property type="match status" value="1"/>
</dbReference>
<dbReference type="GO" id="GO:0004061">
    <property type="term" value="F:arylformamidase activity"/>
    <property type="evidence" value="ECO:0007669"/>
    <property type="project" value="InterPro"/>
</dbReference>
<proteinExistence type="inferred from homology"/>
<dbReference type="Gene3D" id="3.50.30.50">
    <property type="entry name" value="Putative cyclase"/>
    <property type="match status" value="1"/>
</dbReference>
<dbReference type="InParanoid" id="A0A177CFJ7"/>
<dbReference type="InterPro" id="IPR007325">
    <property type="entry name" value="KFase/CYL"/>
</dbReference>
<comment type="similarity">
    <text evidence="1">Belongs to the Cyclase 1 superfamily.</text>
</comment>
<dbReference type="PANTHER" id="PTHR34861:SF11">
    <property type="entry name" value="CYCLASE"/>
    <property type="match status" value="1"/>
</dbReference>
<dbReference type="RefSeq" id="XP_018035862.1">
    <property type="nucleotide sequence ID" value="XM_018184129.1"/>
</dbReference>
<dbReference type="GO" id="GO:0019441">
    <property type="term" value="P:L-tryptophan catabolic process to kynurenine"/>
    <property type="evidence" value="ECO:0007669"/>
    <property type="project" value="InterPro"/>
</dbReference>
<evidence type="ECO:0000313" key="4">
    <source>
        <dbReference type="Proteomes" id="UP000077069"/>
    </source>
</evidence>
<gene>
    <name evidence="3" type="ORF">CC84DRAFT_1243831</name>
</gene>
<dbReference type="PANTHER" id="PTHR34861">
    <property type="match status" value="1"/>
</dbReference>
<dbReference type="GeneID" id="28767615"/>
<sequence>MLPFVLTALCAHLATAQTDPYANWPSYADLPLNASFPPKAAWGVWGNDDVHGALNHITNDTRKKSAEEIQTGQAFNLNLELSFFPQPANIERKPLVHLFQPGDGYTDDVITFNTQMSTQIDGLRHFAYSIDGNTSTYRYYNDLIPDYEHVIGHDYTSVLGIQQAADKGIVARGILLDYKAWMDSQNKTYDALSGWSVPASDLEKVAEWQGLPSNWSRPGDILVVRFGWIEAFGKLNETERAIIVRGPGEWVGMKADDESAEWLWNKKLAMVGADNPAFESTPFGHVIGGHDGMSLHQLLISGWGQSIVEFLDLEKLAPALHALNRSSFFMTIQPVNKIGGIASPPNAMAVI</sequence>
<feature type="chain" id="PRO_5008058113" description="Cyclase" evidence="2">
    <location>
        <begin position="17"/>
        <end position="351"/>
    </location>
</feature>
<keyword evidence="2" id="KW-0732">Signal</keyword>
<evidence type="ECO:0008006" key="5">
    <source>
        <dbReference type="Google" id="ProtNLM"/>
    </source>
</evidence>
<reference evidence="3 4" key="1">
    <citation type="submission" date="2016-05" db="EMBL/GenBank/DDBJ databases">
        <title>Comparative analysis of secretome profiles of manganese(II)-oxidizing ascomycete fungi.</title>
        <authorList>
            <consortium name="DOE Joint Genome Institute"/>
            <person name="Zeiner C.A."/>
            <person name="Purvine S.O."/>
            <person name="Zink E.M."/>
            <person name="Wu S."/>
            <person name="Pasa-Tolic L."/>
            <person name="Chaput D.L."/>
            <person name="Haridas S."/>
            <person name="Grigoriev I.V."/>
            <person name="Santelli C.M."/>
            <person name="Hansel C.M."/>
        </authorList>
    </citation>
    <scope>NUCLEOTIDE SEQUENCE [LARGE SCALE GENOMIC DNA]</scope>
    <source>
        <strain evidence="3 4">AP3s5-JAC2a</strain>
    </source>
</reference>
<protein>
    <recommendedName>
        <fullName evidence="5">Cyclase</fullName>
    </recommendedName>
</protein>
<dbReference type="STRING" id="1460663.A0A177CFJ7"/>
<dbReference type="AlphaFoldDB" id="A0A177CFJ7"/>
<dbReference type="EMBL" id="KV441552">
    <property type="protein sequence ID" value="OAG05497.1"/>
    <property type="molecule type" value="Genomic_DNA"/>
</dbReference>
<dbReference type="Proteomes" id="UP000077069">
    <property type="component" value="Unassembled WGS sequence"/>
</dbReference>
<dbReference type="OrthoDB" id="5396at2759"/>
<dbReference type="SUPFAM" id="SSF102198">
    <property type="entry name" value="Putative cyclase"/>
    <property type="match status" value="1"/>
</dbReference>
<name>A0A177CFJ7_9PLEO</name>
<keyword evidence="4" id="KW-1185">Reference proteome</keyword>
<organism evidence="3 4">
    <name type="scientific">Paraphaeosphaeria sporulosa</name>
    <dbReference type="NCBI Taxonomy" id="1460663"/>
    <lineage>
        <taxon>Eukaryota</taxon>
        <taxon>Fungi</taxon>
        <taxon>Dikarya</taxon>
        <taxon>Ascomycota</taxon>
        <taxon>Pezizomycotina</taxon>
        <taxon>Dothideomycetes</taxon>
        <taxon>Pleosporomycetidae</taxon>
        <taxon>Pleosporales</taxon>
        <taxon>Massarineae</taxon>
        <taxon>Didymosphaeriaceae</taxon>
        <taxon>Paraphaeosphaeria</taxon>
    </lineage>
</organism>
<feature type="signal peptide" evidence="2">
    <location>
        <begin position="1"/>
        <end position="16"/>
    </location>
</feature>